<dbReference type="CDD" id="cd16913">
    <property type="entry name" value="YkuD_like"/>
    <property type="match status" value="1"/>
</dbReference>
<evidence type="ECO:0000313" key="11">
    <source>
        <dbReference type="Proteomes" id="UP000539111"/>
    </source>
</evidence>
<evidence type="ECO:0000256" key="4">
    <source>
        <dbReference type="ARBA" id="ARBA00022984"/>
    </source>
</evidence>
<feature type="domain" description="L,D-TPase catalytic" evidence="9">
    <location>
        <begin position="234"/>
        <end position="354"/>
    </location>
</feature>
<keyword evidence="5" id="KW-0012">Acyltransferase</keyword>
<dbReference type="UniPathway" id="UPA00219"/>
<keyword evidence="10" id="KW-0449">Lipoprotein</keyword>
<dbReference type="Gene3D" id="2.40.440.10">
    <property type="entry name" value="L,D-transpeptidase catalytic domain-like"/>
    <property type="match status" value="1"/>
</dbReference>
<evidence type="ECO:0000259" key="9">
    <source>
        <dbReference type="PROSITE" id="PS52029"/>
    </source>
</evidence>
<keyword evidence="3 7" id="KW-0133">Cell shape</keyword>
<keyword evidence="6 7" id="KW-0961">Cell wall biogenesis/degradation</keyword>
<dbReference type="Proteomes" id="UP000539111">
    <property type="component" value="Unassembled WGS sequence"/>
</dbReference>
<dbReference type="GO" id="GO:0018104">
    <property type="term" value="P:peptidoglycan-protein cross-linking"/>
    <property type="evidence" value="ECO:0007669"/>
    <property type="project" value="TreeGrafter"/>
</dbReference>
<dbReference type="GO" id="GO:0071555">
    <property type="term" value="P:cell wall organization"/>
    <property type="evidence" value="ECO:0007669"/>
    <property type="project" value="UniProtKB-UniRule"/>
</dbReference>
<dbReference type="SUPFAM" id="SSF141523">
    <property type="entry name" value="L,D-transpeptidase catalytic domain-like"/>
    <property type="match status" value="1"/>
</dbReference>
<dbReference type="Pfam" id="PF17964">
    <property type="entry name" value="Big_10"/>
    <property type="match status" value="1"/>
</dbReference>
<keyword evidence="11" id="KW-1185">Reference proteome</keyword>
<dbReference type="GO" id="GO:0016746">
    <property type="term" value="F:acyltransferase activity"/>
    <property type="evidence" value="ECO:0007669"/>
    <property type="project" value="UniProtKB-KW"/>
</dbReference>
<feature type="active site" description="Nucleophile" evidence="7">
    <location>
        <position position="330"/>
    </location>
</feature>
<evidence type="ECO:0000256" key="8">
    <source>
        <dbReference type="SAM" id="MobiDB-lite"/>
    </source>
</evidence>
<comment type="caution">
    <text evidence="10">The sequence shown here is derived from an EMBL/GenBank/DDBJ whole genome shotgun (WGS) entry which is preliminary data.</text>
</comment>
<comment type="pathway">
    <text evidence="1 7">Cell wall biogenesis; peptidoglycan biosynthesis.</text>
</comment>
<organism evidence="10 11">
    <name type="scientific">Spelaeicoccus albus</name>
    <dbReference type="NCBI Taxonomy" id="1280376"/>
    <lineage>
        <taxon>Bacteria</taxon>
        <taxon>Bacillati</taxon>
        <taxon>Actinomycetota</taxon>
        <taxon>Actinomycetes</taxon>
        <taxon>Micrococcales</taxon>
        <taxon>Brevibacteriaceae</taxon>
        <taxon>Spelaeicoccus</taxon>
    </lineage>
</organism>
<feature type="region of interest" description="Disordered" evidence="8">
    <location>
        <begin position="63"/>
        <end position="90"/>
    </location>
</feature>
<sequence>MTMSVLAVTGCSSSGPAKDNAESPSPTPTPTPISVKTAHAASGNVAFGKPVTLKASEGSIKSMSVTGPHGKDIKGTVAQGGKAWRSAGPIKPAGTWKWTATGTNGTRTKGRVSATKAKSKEHATVNIGRDETVGIAAPVIVNFQANVKDKANLERHMTVRMRPHGSHGAWKKASGSWAWMYAAPGTEKAHFRPKKFWPAHTDVRVDLPLGTLDWGGGMTGRTDITMRFTIGRSQIVKADAKKHNIVVYRDGKKVHTYPASYGMDSVKDRNTRSGIHVVTEKYKVKRMTSERWGYDLKERWAVRINNNGEFIHANPATTGDQGSRNVSHGCINLSTANARAYYSTAIYGDPVVVTGTKTQLSDSLTELYDWALSWQKWKSLSALN</sequence>
<evidence type="ECO:0000256" key="1">
    <source>
        <dbReference type="ARBA" id="ARBA00004752"/>
    </source>
</evidence>
<evidence type="ECO:0000256" key="2">
    <source>
        <dbReference type="ARBA" id="ARBA00022679"/>
    </source>
</evidence>
<evidence type="ECO:0000256" key="3">
    <source>
        <dbReference type="ARBA" id="ARBA00022960"/>
    </source>
</evidence>
<feature type="active site" description="Proton donor/acceptor" evidence="7">
    <location>
        <position position="312"/>
    </location>
</feature>
<dbReference type="GO" id="GO:0071972">
    <property type="term" value="F:peptidoglycan L,D-transpeptidase activity"/>
    <property type="evidence" value="ECO:0007669"/>
    <property type="project" value="TreeGrafter"/>
</dbReference>
<evidence type="ECO:0000313" key="10">
    <source>
        <dbReference type="EMBL" id="NYI68130.1"/>
    </source>
</evidence>
<dbReference type="EMBL" id="JACBZP010000001">
    <property type="protein sequence ID" value="NYI68130.1"/>
    <property type="molecule type" value="Genomic_DNA"/>
</dbReference>
<feature type="region of interest" description="Disordered" evidence="8">
    <location>
        <begin position="1"/>
        <end position="35"/>
    </location>
</feature>
<reference evidence="10 11" key="1">
    <citation type="submission" date="2020-07" db="EMBL/GenBank/DDBJ databases">
        <title>Sequencing the genomes of 1000 actinobacteria strains.</title>
        <authorList>
            <person name="Klenk H.-P."/>
        </authorList>
    </citation>
    <scope>NUCLEOTIDE SEQUENCE [LARGE SCALE GENOMIC DNA]</scope>
    <source>
        <strain evidence="10 11">DSM 26341</strain>
    </source>
</reference>
<keyword evidence="2" id="KW-0808">Transferase</keyword>
<dbReference type="AlphaFoldDB" id="A0A7Z0D3D4"/>
<dbReference type="GO" id="GO:0005576">
    <property type="term" value="C:extracellular region"/>
    <property type="evidence" value="ECO:0007669"/>
    <property type="project" value="TreeGrafter"/>
</dbReference>
<dbReference type="InterPro" id="IPR041280">
    <property type="entry name" value="Big_10"/>
</dbReference>
<dbReference type="Gene3D" id="2.60.40.3710">
    <property type="match status" value="1"/>
</dbReference>
<dbReference type="InterPro" id="IPR050979">
    <property type="entry name" value="LD-transpeptidase"/>
</dbReference>
<gene>
    <name evidence="10" type="ORF">BJY26_002436</name>
</gene>
<proteinExistence type="predicted"/>
<dbReference type="GO" id="GO:0008360">
    <property type="term" value="P:regulation of cell shape"/>
    <property type="evidence" value="ECO:0007669"/>
    <property type="project" value="UniProtKB-UniRule"/>
</dbReference>
<evidence type="ECO:0000256" key="7">
    <source>
        <dbReference type="PROSITE-ProRule" id="PRU01373"/>
    </source>
</evidence>
<dbReference type="Gene3D" id="2.60.40.3780">
    <property type="match status" value="1"/>
</dbReference>
<dbReference type="PANTHER" id="PTHR30582">
    <property type="entry name" value="L,D-TRANSPEPTIDASE"/>
    <property type="match status" value="1"/>
</dbReference>
<dbReference type="PROSITE" id="PS52029">
    <property type="entry name" value="LD_TPASE"/>
    <property type="match status" value="1"/>
</dbReference>
<dbReference type="InterPro" id="IPR038063">
    <property type="entry name" value="Transpep_catalytic_dom"/>
</dbReference>
<dbReference type="PANTHER" id="PTHR30582:SF2">
    <property type="entry name" value="L,D-TRANSPEPTIDASE YCIB-RELATED"/>
    <property type="match status" value="1"/>
</dbReference>
<dbReference type="Pfam" id="PF03734">
    <property type="entry name" value="YkuD"/>
    <property type="match status" value="1"/>
</dbReference>
<protein>
    <submittedName>
        <fullName evidence="10">Lipoprotein-anchoring transpeptidase ErfK/SrfK</fullName>
    </submittedName>
</protein>
<evidence type="ECO:0000256" key="6">
    <source>
        <dbReference type="ARBA" id="ARBA00023316"/>
    </source>
</evidence>
<name>A0A7Z0D3D4_9MICO</name>
<evidence type="ECO:0000256" key="5">
    <source>
        <dbReference type="ARBA" id="ARBA00023315"/>
    </source>
</evidence>
<dbReference type="InterPro" id="IPR005490">
    <property type="entry name" value="LD_TPept_cat_dom"/>
</dbReference>
<keyword evidence="4 7" id="KW-0573">Peptidoglycan synthesis</keyword>
<accession>A0A7Z0D3D4</accession>